<dbReference type="EMBL" id="KN838557">
    <property type="protein sequence ID" value="KIK05759.1"/>
    <property type="molecule type" value="Genomic_DNA"/>
</dbReference>
<accession>A0A0C9XVZ5</accession>
<feature type="transmembrane region" description="Helical" evidence="1">
    <location>
        <begin position="12"/>
        <end position="35"/>
    </location>
</feature>
<dbReference type="Proteomes" id="UP000054477">
    <property type="component" value="Unassembled WGS sequence"/>
</dbReference>
<keyword evidence="3" id="KW-1185">Reference proteome</keyword>
<organism evidence="2 3">
    <name type="scientific">Laccaria amethystina LaAM-08-1</name>
    <dbReference type="NCBI Taxonomy" id="1095629"/>
    <lineage>
        <taxon>Eukaryota</taxon>
        <taxon>Fungi</taxon>
        <taxon>Dikarya</taxon>
        <taxon>Basidiomycota</taxon>
        <taxon>Agaricomycotina</taxon>
        <taxon>Agaricomycetes</taxon>
        <taxon>Agaricomycetidae</taxon>
        <taxon>Agaricales</taxon>
        <taxon>Agaricineae</taxon>
        <taxon>Hydnangiaceae</taxon>
        <taxon>Laccaria</taxon>
    </lineage>
</organism>
<dbReference type="AlphaFoldDB" id="A0A0C9XVZ5"/>
<reference evidence="2 3" key="1">
    <citation type="submission" date="2014-04" db="EMBL/GenBank/DDBJ databases">
        <authorList>
            <consortium name="DOE Joint Genome Institute"/>
            <person name="Kuo A."/>
            <person name="Kohler A."/>
            <person name="Nagy L.G."/>
            <person name="Floudas D."/>
            <person name="Copeland A."/>
            <person name="Barry K.W."/>
            <person name="Cichocki N."/>
            <person name="Veneault-Fourrey C."/>
            <person name="LaButti K."/>
            <person name="Lindquist E.A."/>
            <person name="Lipzen A."/>
            <person name="Lundell T."/>
            <person name="Morin E."/>
            <person name="Murat C."/>
            <person name="Sun H."/>
            <person name="Tunlid A."/>
            <person name="Henrissat B."/>
            <person name="Grigoriev I.V."/>
            <person name="Hibbett D.S."/>
            <person name="Martin F."/>
            <person name="Nordberg H.P."/>
            <person name="Cantor M.N."/>
            <person name="Hua S.X."/>
        </authorList>
    </citation>
    <scope>NUCLEOTIDE SEQUENCE [LARGE SCALE GENOMIC DNA]</scope>
    <source>
        <strain evidence="2 3">LaAM-08-1</strain>
    </source>
</reference>
<reference evidence="3" key="2">
    <citation type="submission" date="2015-01" db="EMBL/GenBank/DDBJ databases">
        <title>Evolutionary Origins and Diversification of the Mycorrhizal Mutualists.</title>
        <authorList>
            <consortium name="DOE Joint Genome Institute"/>
            <consortium name="Mycorrhizal Genomics Consortium"/>
            <person name="Kohler A."/>
            <person name="Kuo A."/>
            <person name="Nagy L.G."/>
            <person name="Floudas D."/>
            <person name="Copeland A."/>
            <person name="Barry K.W."/>
            <person name="Cichocki N."/>
            <person name="Veneault-Fourrey C."/>
            <person name="LaButti K."/>
            <person name="Lindquist E.A."/>
            <person name="Lipzen A."/>
            <person name="Lundell T."/>
            <person name="Morin E."/>
            <person name="Murat C."/>
            <person name="Riley R."/>
            <person name="Ohm R."/>
            <person name="Sun H."/>
            <person name="Tunlid A."/>
            <person name="Henrissat B."/>
            <person name="Grigoriev I.V."/>
            <person name="Hibbett D.S."/>
            <person name="Martin F."/>
        </authorList>
    </citation>
    <scope>NUCLEOTIDE SEQUENCE [LARGE SCALE GENOMIC DNA]</scope>
    <source>
        <strain evidence="3">LaAM-08-1</strain>
    </source>
</reference>
<evidence type="ECO:0000313" key="2">
    <source>
        <dbReference type="EMBL" id="KIK05759.1"/>
    </source>
</evidence>
<keyword evidence="1" id="KW-1133">Transmembrane helix</keyword>
<proteinExistence type="predicted"/>
<name>A0A0C9XVZ5_9AGAR</name>
<evidence type="ECO:0000313" key="3">
    <source>
        <dbReference type="Proteomes" id="UP000054477"/>
    </source>
</evidence>
<protein>
    <submittedName>
        <fullName evidence="2">Uncharacterized protein</fullName>
    </submittedName>
</protein>
<evidence type="ECO:0000256" key="1">
    <source>
        <dbReference type="SAM" id="Phobius"/>
    </source>
</evidence>
<gene>
    <name evidence="2" type="ORF">K443DRAFT_325985</name>
</gene>
<keyword evidence="1" id="KW-0472">Membrane</keyword>
<dbReference type="HOGENOM" id="CLU_3050664_0_0_1"/>
<sequence length="54" mass="5539">MTSPPQAGSGFNVVRLASLSLVALPTSFGVLLGCLKKTVSGAVYPCDKLTLIDT</sequence>
<keyword evidence="1" id="KW-0812">Transmembrane</keyword>